<reference evidence="6 7" key="1">
    <citation type="submission" date="2017-08" db="EMBL/GenBank/DDBJ databases">
        <title>Acidophilic green algal genome provides insights into adaptation to an acidic environment.</title>
        <authorList>
            <person name="Hirooka S."/>
            <person name="Hirose Y."/>
            <person name="Kanesaki Y."/>
            <person name="Higuchi S."/>
            <person name="Fujiwara T."/>
            <person name="Onuma R."/>
            <person name="Era A."/>
            <person name="Ohbayashi R."/>
            <person name="Uzuka A."/>
            <person name="Nozaki H."/>
            <person name="Yoshikawa H."/>
            <person name="Miyagishima S.Y."/>
        </authorList>
    </citation>
    <scope>NUCLEOTIDE SEQUENCE [LARGE SCALE GENOMIC DNA]</scope>
    <source>
        <strain evidence="6 7">NIES-2499</strain>
    </source>
</reference>
<feature type="transmembrane region" description="Helical" evidence="5">
    <location>
        <begin position="723"/>
        <end position="744"/>
    </location>
</feature>
<comment type="caution">
    <text evidence="6">The sequence shown here is derived from an EMBL/GenBank/DDBJ whole genome shotgun (WGS) entry which is preliminary data.</text>
</comment>
<dbReference type="PANTHER" id="PTHR10117">
    <property type="entry name" value="TRANSIENT RECEPTOR POTENTIAL CHANNEL"/>
    <property type="match status" value="1"/>
</dbReference>
<dbReference type="GO" id="GO:0051480">
    <property type="term" value="P:regulation of cytosolic calcium ion concentration"/>
    <property type="evidence" value="ECO:0007669"/>
    <property type="project" value="TreeGrafter"/>
</dbReference>
<feature type="transmembrane region" description="Helical" evidence="5">
    <location>
        <begin position="800"/>
        <end position="825"/>
    </location>
</feature>
<keyword evidence="3" id="KW-0407">Ion channel</keyword>
<dbReference type="GO" id="GO:0070679">
    <property type="term" value="F:inositol 1,4,5 trisphosphate binding"/>
    <property type="evidence" value="ECO:0007669"/>
    <property type="project" value="TreeGrafter"/>
</dbReference>
<feature type="transmembrane region" description="Helical" evidence="5">
    <location>
        <begin position="654"/>
        <end position="672"/>
    </location>
</feature>
<dbReference type="GO" id="GO:0015279">
    <property type="term" value="F:store-operated calcium channel activity"/>
    <property type="evidence" value="ECO:0007669"/>
    <property type="project" value="TreeGrafter"/>
</dbReference>
<accession>A0A250WRS1</accession>
<feature type="transmembrane region" description="Helical" evidence="5">
    <location>
        <begin position="615"/>
        <end position="634"/>
    </location>
</feature>
<protein>
    <recommendedName>
        <fullName evidence="8">Ion transport domain-containing protein</fullName>
    </recommendedName>
</protein>
<evidence type="ECO:0000256" key="2">
    <source>
        <dbReference type="ARBA" id="ARBA00023065"/>
    </source>
</evidence>
<keyword evidence="7" id="KW-1185">Reference proteome</keyword>
<dbReference type="Proteomes" id="UP000232323">
    <property type="component" value="Unassembled WGS sequence"/>
</dbReference>
<dbReference type="InterPro" id="IPR002153">
    <property type="entry name" value="TRPC_channel"/>
</dbReference>
<evidence type="ECO:0008006" key="8">
    <source>
        <dbReference type="Google" id="ProtNLM"/>
    </source>
</evidence>
<evidence type="ECO:0000313" key="6">
    <source>
        <dbReference type="EMBL" id="GAX73240.1"/>
    </source>
</evidence>
<keyword evidence="5" id="KW-1133">Transmembrane helix</keyword>
<keyword evidence="5" id="KW-0812">Transmembrane</keyword>
<feature type="transmembrane region" description="Helical" evidence="5">
    <location>
        <begin position="1082"/>
        <end position="1101"/>
    </location>
</feature>
<keyword evidence="2" id="KW-0406">Ion transport</keyword>
<evidence type="ECO:0000256" key="4">
    <source>
        <dbReference type="SAM" id="Coils"/>
    </source>
</evidence>
<dbReference type="GO" id="GO:0005886">
    <property type="term" value="C:plasma membrane"/>
    <property type="evidence" value="ECO:0007669"/>
    <property type="project" value="TreeGrafter"/>
</dbReference>
<dbReference type="PANTHER" id="PTHR10117:SF54">
    <property type="entry name" value="TRANSIENT RECEPTOR POTENTIAL-GAMMA PROTEIN"/>
    <property type="match status" value="1"/>
</dbReference>
<feature type="transmembrane region" description="Helical" evidence="5">
    <location>
        <begin position="1051"/>
        <end position="1076"/>
    </location>
</feature>
<evidence type="ECO:0000313" key="7">
    <source>
        <dbReference type="Proteomes" id="UP000232323"/>
    </source>
</evidence>
<feature type="transmembrane region" description="Helical" evidence="5">
    <location>
        <begin position="576"/>
        <end position="595"/>
    </location>
</feature>
<proteinExistence type="predicted"/>
<dbReference type="GO" id="GO:0034703">
    <property type="term" value="C:cation channel complex"/>
    <property type="evidence" value="ECO:0007669"/>
    <property type="project" value="TreeGrafter"/>
</dbReference>
<evidence type="ECO:0000256" key="3">
    <source>
        <dbReference type="ARBA" id="ARBA00023303"/>
    </source>
</evidence>
<evidence type="ECO:0000256" key="1">
    <source>
        <dbReference type="ARBA" id="ARBA00022448"/>
    </source>
</evidence>
<dbReference type="OrthoDB" id="538524at2759"/>
<evidence type="ECO:0000256" key="5">
    <source>
        <dbReference type="SAM" id="Phobius"/>
    </source>
</evidence>
<gene>
    <name evidence="6" type="ORF">CEUSTIGMA_g694.t1</name>
</gene>
<keyword evidence="5" id="KW-0472">Membrane</keyword>
<feature type="transmembrane region" description="Helical" evidence="5">
    <location>
        <begin position="692"/>
        <end position="711"/>
    </location>
</feature>
<feature type="transmembrane region" description="Helical" evidence="5">
    <location>
        <begin position="916"/>
        <end position="947"/>
    </location>
</feature>
<sequence>MAVYKGNNRGSGTLHGNKKDLRVYGLMAKYAYIWLQKVFPDGTKSSADSDMKCPVKSIYIHGDQGNDEIIRSGELQRLEPGAAVYEGFPSTFHSLHPAFPKDCWYQPGINKHWSNNLDNYMIISFSKPTRVFVLLPSLNQQPRWLRHEFSKLKDPNLAEVRLKVDWKIFLGGKMMYIMFGQYDKWKSQTLRVYRSNRVFNPGETLTIGGPGLAGLMDTSIPVAFHQEQYFTVGKYQALAMLPRALRSADLHDFNIWHQLLIKAVKRNRLNEARILIETDSTRPAEMRHLLHHDVSALPPSEQEGMFVDIPAHSRNLSMLCLLVHRCHCKLSYKALRVIVRYWEDVPKSCGNAEGLMLQYLLRHQNPLSVVSAILMAIRSEIHERYSKKSTSHLETSLEKFGKLQVHLLEQLQELMRGRGDNQGDRLMRLLSIIDPKPSNVEKNFHPQQLSALLEDQPLTKPGSNPKAGYKTVCLSYFRPLRVAFADNDASFMATTLVETFARLAWRGQEYVLETCKEGGDFLSMLNPSMLFLVLCALGFTSPNAKPIEWMSWSWHLHTWSSQAFFNSPRARWIMRLLANIAFVLIYMQVVGVYLVPNWFDVNASNGEKYVHDQTINVALFNVWIFGNVVETIQVAKLRFKANASKYLIQQPAQVLFLVVDVYMFIVGIIYVLGLNKILILDQLITLKLTMGWAAMGPILMARVLLVMIPMLNRLGPMLDTFGAMVGEILMFAVPWVLVTAGFVVSLEVVFNGLPIPQFENFWSTLLFLFQAFSDRTNYEALVPLEDVPFPNEEYYLTYNLYGILILVCYSIISTILMGNLLIAIITNRYRPEALQAQSVLNFAKSVDMHQFQVEHYLLSSPFNLVGLAMSPLPSSRRKKVHPFYFFRASMCFLDGFTPATPQHQYLPSGSSEIPHFLYLCTLVPLMTACTTVLYILSIPYCVLYFAFEGHKKIIKQLRAIIHSSLSFSGTRKDVDSLEKDSMKSSASLSTTSGTNLATSSISSSLNRSSVHGSNSNLSGGMVADEEVNGLGEELDTEGPSFTKMMSAIGSFFAALCIGFFFYVFVYGTLVLAFAFWAWMGAILWSLYNILGCYCWMLMSVFMKLCRRRSSKVRVTDLEIADSCKAFVLDAELDRQRQLEEQAKHLKEAYISHEDLLLCIGDVFGQQSMEIQVDTLASSGRVDAENLKELISAMRPEGMQHSSQVHRSKPSVGMALGIAAMAKSLAHKVKARNLASSMSSQIPNKAPRYGPPVDQQVTATGLETIRGTLPGAVLADHSDVTPLEGSAVHELDQEHDTEHLAGASYSHLPHHLPPLENNVNSSETSGAPGASLQLQIDSLHKSVTVQASRLEEIQASLQAILRHVAPPNPVQGSCSVISLQAMGKSDLSSGLASPEAYSIGAPTGVLHSASPGSRSTAVLPVMADDPNNNVTPLPATVGGGGHALFSVALTAMSQSKPSEEGQE</sequence>
<dbReference type="EMBL" id="BEGY01000002">
    <property type="protein sequence ID" value="GAX73240.1"/>
    <property type="molecule type" value="Genomic_DNA"/>
</dbReference>
<feature type="coiled-coil region" evidence="4">
    <location>
        <begin position="1128"/>
        <end position="1155"/>
    </location>
</feature>
<dbReference type="STRING" id="1157962.A0A250WRS1"/>
<keyword evidence="4" id="KW-0175">Coiled coil</keyword>
<name>A0A250WRS1_9CHLO</name>
<organism evidence="6 7">
    <name type="scientific">Chlamydomonas eustigma</name>
    <dbReference type="NCBI Taxonomy" id="1157962"/>
    <lineage>
        <taxon>Eukaryota</taxon>
        <taxon>Viridiplantae</taxon>
        <taxon>Chlorophyta</taxon>
        <taxon>core chlorophytes</taxon>
        <taxon>Chlorophyceae</taxon>
        <taxon>CS clade</taxon>
        <taxon>Chlamydomonadales</taxon>
        <taxon>Chlamydomonadaceae</taxon>
        <taxon>Chlamydomonas</taxon>
    </lineage>
</organism>
<keyword evidence="1" id="KW-0813">Transport</keyword>